<reference evidence="4 5" key="1">
    <citation type="submission" date="2019-12" db="EMBL/GenBank/DDBJ databases">
        <authorList>
            <person name="Alioto T."/>
            <person name="Alioto T."/>
            <person name="Gomez Garrido J."/>
        </authorList>
    </citation>
    <scope>NUCLEOTIDE SEQUENCE [LARGE SCALE GENOMIC DNA]</scope>
</reference>
<feature type="signal peptide" evidence="2">
    <location>
        <begin position="1"/>
        <end position="23"/>
    </location>
</feature>
<dbReference type="GO" id="GO:0003756">
    <property type="term" value="F:protein disulfide isomerase activity"/>
    <property type="evidence" value="ECO:0007669"/>
    <property type="project" value="TreeGrafter"/>
</dbReference>
<dbReference type="AlphaFoldDB" id="A0A8S0RBY3"/>
<name>A0A8S0RBY3_OLEEU</name>
<dbReference type="PROSITE" id="PS00194">
    <property type="entry name" value="THIOREDOXIN_1"/>
    <property type="match status" value="1"/>
</dbReference>
<feature type="domain" description="Thioredoxin" evidence="3">
    <location>
        <begin position="8"/>
        <end position="142"/>
    </location>
</feature>
<dbReference type="GO" id="GO:0006457">
    <property type="term" value="P:protein folding"/>
    <property type="evidence" value="ECO:0007669"/>
    <property type="project" value="TreeGrafter"/>
</dbReference>
<comment type="caution">
    <text evidence="4">The sequence shown here is derived from an EMBL/GenBank/DDBJ whole genome shotgun (WGS) entry which is preliminary data.</text>
</comment>
<dbReference type="OrthoDB" id="1700492at2759"/>
<evidence type="ECO:0000256" key="2">
    <source>
        <dbReference type="SAM" id="SignalP"/>
    </source>
</evidence>
<dbReference type="InterPro" id="IPR013766">
    <property type="entry name" value="Thioredoxin_domain"/>
</dbReference>
<feature type="chain" id="PRO_5035765329" evidence="2">
    <location>
        <begin position="24"/>
        <end position="148"/>
    </location>
</feature>
<gene>
    <name evidence="4" type="ORF">OLEA9_A045797</name>
</gene>
<evidence type="ECO:0000313" key="5">
    <source>
        <dbReference type="Proteomes" id="UP000594638"/>
    </source>
</evidence>
<keyword evidence="2" id="KW-0732">Signal</keyword>
<dbReference type="PROSITE" id="PS51352">
    <property type="entry name" value="THIOREDOXIN_2"/>
    <property type="match status" value="1"/>
</dbReference>
<dbReference type="EMBL" id="CACTIH010002436">
    <property type="protein sequence ID" value="CAA2976445.1"/>
    <property type="molecule type" value="Genomic_DNA"/>
</dbReference>
<dbReference type="Gene3D" id="3.40.30.10">
    <property type="entry name" value="Glutaredoxin"/>
    <property type="match status" value="1"/>
</dbReference>
<sequence length="148" mass="16892">MSRSWLCVAFGTFALFLFASAFADDVIVLTEDNFEKEVGQDRGALVEFYAPWCGHCKKLAPEYEKLGASFKKAKSVLIGKVSLFRVGHVYISCGNVPRKILFLYPLKFSREWNFTSFSTNKNALLVRMKLCLCIAFLKYLKHHSFNLS</sequence>
<accession>A0A8S0RBY3</accession>
<protein>
    <submittedName>
        <fullName evidence="4">Probable disulfide-isomerase A6</fullName>
    </submittedName>
</protein>
<comment type="similarity">
    <text evidence="1">Belongs to the protein disulfide isomerase family.</text>
</comment>
<dbReference type="Pfam" id="PF00085">
    <property type="entry name" value="Thioredoxin"/>
    <property type="match status" value="1"/>
</dbReference>
<dbReference type="PANTHER" id="PTHR45672:SF11">
    <property type="entry name" value="PROTEIN DISULFIDE-ISOMERASE C17H9.14C"/>
    <property type="match status" value="1"/>
</dbReference>
<dbReference type="InterPro" id="IPR017937">
    <property type="entry name" value="Thioredoxin_CS"/>
</dbReference>
<keyword evidence="5" id="KW-1185">Reference proteome</keyword>
<dbReference type="InterPro" id="IPR051063">
    <property type="entry name" value="PDI"/>
</dbReference>
<proteinExistence type="inferred from homology"/>
<evidence type="ECO:0000259" key="3">
    <source>
        <dbReference type="PROSITE" id="PS51352"/>
    </source>
</evidence>
<dbReference type="SUPFAM" id="SSF52833">
    <property type="entry name" value="Thioredoxin-like"/>
    <property type="match status" value="1"/>
</dbReference>
<evidence type="ECO:0000313" key="4">
    <source>
        <dbReference type="EMBL" id="CAA2976445.1"/>
    </source>
</evidence>
<evidence type="ECO:0000256" key="1">
    <source>
        <dbReference type="ARBA" id="ARBA00006347"/>
    </source>
</evidence>
<dbReference type="GO" id="GO:0005783">
    <property type="term" value="C:endoplasmic reticulum"/>
    <property type="evidence" value="ECO:0007669"/>
    <property type="project" value="TreeGrafter"/>
</dbReference>
<dbReference type="Gramene" id="OE9A045797T1">
    <property type="protein sequence ID" value="OE9A045797C1"/>
    <property type="gene ID" value="OE9A045797"/>
</dbReference>
<organism evidence="4 5">
    <name type="scientific">Olea europaea subsp. europaea</name>
    <dbReference type="NCBI Taxonomy" id="158383"/>
    <lineage>
        <taxon>Eukaryota</taxon>
        <taxon>Viridiplantae</taxon>
        <taxon>Streptophyta</taxon>
        <taxon>Embryophyta</taxon>
        <taxon>Tracheophyta</taxon>
        <taxon>Spermatophyta</taxon>
        <taxon>Magnoliopsida</taxon>
        <taxon>eudicotyledons</taxon>
        <taxon>Gunneridae</taxon>
        <taxon>Pentapetalae</taxon>
        <taxon>asterids</taxon>
        <taxon>lamiids</taxon>
        <taxon>Lamiales</taxon>
        <taxon>Oleaceae</taxon>
        <taxon>Oleeae</taxon>
        <taxon>Olea</taxon>
    </lineage>
</organism>
<dbReference type="PANTHER" id="PTHR45672">
    <property type="entry name" value="PROTEIN DISULFIDE-ISOMERASE C17H9.14C-RELATED"/>
    <property type="match status" value="1"/>
</dbReference>
<dbReference type="InterPro" id="IPR036249">
    <property type="entry name" value="Thioredoxin-like_sf"/>
</dbReference>
<dbReference type="Proteomes" id="UP000594638">
    <property type="component" value="Unassembled WGS sequence"/>
</dbReference>